<feature type="domain" description="ThuA-like" evidence="1">
    <location>
        <begin position="4"/>
        <end position="217"/>
    </location>
</feature>
<dbReference type="PANTHER" id="PTHR40469:SF2">
    <property type="entry name" value="GALACTOSE-BINDING DOMAIN-LIKE SUPERFAMILY PROTEIN"/>
    <property type="match status" value="1"/>
</dbReference>
<keyword evidence="3" id="KW-1185">Reference proteome</keyword>
<name>A0A0D0HVI2_9MICO</name>
<dbReference type="SUPFAM" id="SSF52317">
    <property type="entry name" value="Class I glutamine amidotransferase-like"/>
    <property type="match status" value="1"/>
</dbReference>
<organism evidence="2 3">
    <name type="scientific">Leucobacter komagatae</name>
    <dbReference type="NCBI Taxonomy" id="55969"/>
    <lineage>
        <taxon>Bacteria</taxon>
        <taxon>Bacillati</taxon>
        <taxon>Actinomycetota</taxon>
        <taxon>Actinomycetes</taxon>
        <taxon>Micrococcales</taxon>
        <taxon>Microbacteriaceae</taxon>
        <taxon>Leucobacter</taxon>
    </lineage>
</organism>
<evidence type="ECO:0000313" key="2">
    <source>
        <dbReference type="EMBL" id="KIP51586.1"/>
    </source>
</evidence>
<evidence type="ECO:0000313" key="3">
    <source>
        <dbReference type="Proteomes" id="UP000032120"/>
    </source>
</evidence>
<sequence>MSKRVLYLYGGWPGHNPYGVAEWARELLTELDFEVVESNDIFALDQDLTGFDLIVNNWNNALLSETLTPSQEQHLLGAIEQGTGFVSWHGGGAAFRGSVMYHMMLGADVFYHPAGEGVRHPHPVRVTDGDHEVTEGVTDFQAASEQYYMNVDPRNHVLLETTFDGEHMPWLDGQVMPQAWVKTWGAGRVFYSALGHYLEDLTEPAVERLMRQGITWAARQQGAEK</sequence>
<dbReference type="Proteomes" id="UP000032120">
    <property type="component" value="Unassembled WGS sequence"/>
</dbReference>
<accession>A0A0D0HVI2</accession>
<dbReference type="RefSeq" id="WP_042545162.1">
    <property type="nucleotide sequence ID" value="NZ_JXSQ01000029.1"/>
</dbReference>
<gene>
    <name evidence="2" type="ORF">SD72_14385</name>
</gene>
<dbReference type="PANTHER" id="PTHR40469">
    <property type="entry name" value="SECRETED GLYCOSYL HYDROLASE"/>
    <property type="match status" value="1"/>
</dbReference>
<dbReference type="Gene3D" id="3.40.50.880">
    <property type="match status" value="1"/>
</dbReference>
<dbReference type="AlphaFoldDB" id="A0A0D0HVI2"/>
<reference evidence="2 3" key="1">
    <citation type="submission" date="2015-01" db="EMBL/GenBank/DDBJ databases">
        <title>Draft genome sequence of Leucobacter komagatae strain VKM ST2845.</title>
        <authorList>
            <person name="Karlyshev A.V."/>
            <person name="Kudryashova E.B."/>
        </authorList>
    </citation>
    <scope>NUCLEOTIDE SEQUENCE [LARGE SCALE GENOMIC DNA]</scope>
    <source>
        <strain evidence="2 3">VKM ST2845</strain>
    </source>
</reference>
<dbReference type="OrthoDB" id="9785923at2"/>
<dbReference type="Pfam" id="PF06283">
    <property type="entry name" value="ThuA"/>
    <property type="match status" value="1"/>
</dbReference>
<evidence type="ECO:0000259" key="1">
    <source>
        <dbReference type="Pfam" id="PF06283"/>
    </source>
</evidence>
<comment type="caution">
    <text evidence="2">The sequence shown here is derived from an EMBL/GenBank/DDBJ whole genome shotgun (WGS) entry which is preliminary data.</text>
</comment>
<dbReference type="InterPro" id="IPR029010">
    <property type="entry name" value="ThuA-like"/>
</dbReference>
<proteinExistence type="predicted"/>
<protein>
    <recommendedName>
        <fullName evidence="1">ThuA-like domain-containing protein</fullName>
    </recommendedName>
</protein>
<dbReference type="EMBL" id="JXSQ01000029">
    <property type="protein sequence ID" value="KIP51586.1"/>
    <property type="molecule type" value="Genomic_DNA"/>
</dbReference>
<dbReference type="InterPro" id="IPR029062">
    <property type="entry name" value="Class_I_gatase-like"/>
</dbReference>